<sequence length="433" mass="47098">MFLLILIAGQVAIGELLVQCIYAAQPDLSACSQVQWLQLLMLADRYHVHKVVAAVTAAFHSITHAAVKWETVGALGTLPNCVALGVCKGVVAAVGEKLQHELGDLELALADAEKCRWLMWLPQPALLQLLRDSRTRVASENTVFWVINSWLLCWKQKVQERLQHVADGQERLRLKRLAQQTLLRIAQELMQQVRMQHCTPLFVSTDMPRTELAKVCLSLAQMADASALVFTANSDMSQQALAPLREGSPAVEKYPAWTAAKRSASAMQQLEMLWCLPLQQLKEQGTAHLSRAAETPGEACASSRSSGKQTWQGQSFVLELHITSDAAAPCKTSIGLFLSMPRLPLGVVRSVEFKLCMVAAPVSNPQPGAAGSLKLGPGTSTLTGGAGCILGWPEVIQLGEIRAWATAETKLRELGLVHSDGCLHLAARVTRIE</sequence>
<keyword evidence="3" id="KW-1185">Reference proteome</keyword>
<name>A0ABY8UQ62_TETOB</name>
<accession>A0ABY8UQ62</accession>
<protein>
    <recommendedName>
        <fullName evidence="4">BACK domain-containing protein</fullName>
    </recommendedName>
</protein>
<keyword evidence="1" id="KW-0732">Signal</keyword>
<organism evidence="2 3">
    <name type="scientific">Tetradesmus obliquus</name>
    <name type="common">Green alga</name>
    <name type="synonym">Acutodesmus obliquus</name>
    <dbReference type="NCBI Taxonomy" id="3088"/>
    <lineage>
        <taxon>Eukaryota</taxon>
        <taxon>Viridiplantae</taxon>
        <taxon>Chlorophyta</taxon>
        <taxon>core chlorophytes</taxon>
        <taxon>Chlorophyceae</taxon>
        <taxon>CS clade</taxon>
        <taxon>Sphaeropleales</taxon>
        <taxon>Scenedesmaceae</taxon>
        <taxon>Tetradesmus</taxon>
    </lineage>
</organism>
<gene>
    <name evidence="2" type="ORF">OEZ85_000400</name>
</gene>
<evidence type="ECO:0000313" key="3">
    <source>
        <dbReference type="Proteomes" id="UP001244341"/>
    </source>
</evidence>
<dbReference type="Proteomes" id="UP001244341">
    <property type="component" value="Chromosome 16b"/>
</dbReference>
<feature type="signal peptide" evidence="1">
    <location>
        <begin position="1"/>
        <end position="23"/>
    </location>
</feature>
<evidence type="ECO:0000313" key="2">
    <source>
        <dbReference type="EMBL" id="WIA23713.1"/>
    </source>
</evidence>
<proteinExistence type="predicted"/>
<dbReference type="EMBL" id="CP126223">
    <property type="protein sequence ID" value="WIA23713.1"/>
    <property type="molecule type" value="Genomic_DNA"/>
</dbReference>
<evidence type="ECO:0008006" key="4">
    <source>
        <dbReference type="Google" id="ProtNLM"/>
    </source>
</evidence>
<feature type="chain" id="PRO_5045976648" description="BACK domain-containing protein" evidence="1">
    <location>
        <begin position="24"/>
        <end position="433"/>
    </location>
</feature>
<reference evidence="2 3" key="1">
    <citation type="submission" date="2023-05" db="EMBL/GenBank/DDBJ databases">
        <title>A 100% complete, gapless, phased diploid assembly of the Scenedesmus obliquus UTEX 3031 genome.</title>
        <authorList>
            <person name="Biondi T.C."/>
            <person name="Hanschen E.R."/>
            <person name="Kwon T."/>
            <person name="Eng W."/>
            <person name="Kruse C.P.S."/>
            <person name="Koehler S.I."/>
            <person name="Kunde Y."/>
            <person name="Gleasner C.D."/>
            <person name="You Mak K.T."/>
            <person name="Polle J."/>
            <person name="Hovde B.T."/>
            <person name="Starkenburg S.R."/>
        </authorList>
    </citation>
    <scope>NUCLEOTIDE SEQUENCE [LARGE SCALE GENOMIC DNA]</scope>
    <source>
        <strain evidence="2 3">DOE0152z</strain>
    </source>
</reference>
<evidence type="ECO:0000256" key="1">
    <source>
        <dbReference type="SAM" id="SignalP"/>
    </source>
</evidence>